<dbReference type="Proteomes" id="UP000182101">
    <property type="component" value="Plasmid pAMCP48-600"/>
</dbReference>
<reference evidence="1 2" key="1">
    <citation type="submission" date="2016-11" db="EMBL/GenBank/DDBJ databases">
        <title>Networking in microbes: conjugative elements and plasmids in the genus Alteromonas.</title>
        <authorList>
            <person name="Lopez-Perez M."/>
            <person name="Ramon-Marco N."/>
            <person name="Rodriguez-Valera F."/>
        </authorList>
    </citation>
    <scope>NUCLEOTIDE SEQUENCE [LARGE SCALE GENOMIC DNA]</scope>
    <source>
        <strain evidence="1 2">CP48</strain>
        <plasmid evidence="2">pamcp48-600</plasmid>
    </source>
</reference>
<proteinExistence type="predicted"/>
<protein>
    <submittedName>
        <fullName evidence="1">Uncharacterized protein</fullName>
    </submittedName>
</protein>
<sequence>MDLSSCNLKTDFSDYYDHFLTDESDGPFSTDYPRYQCLNLTQNEQLAFLEKAEFDTLLSLDSNDKDEGSVNKRYASTFEDDALSAYRYVQIGCKSFWLKNQLNGISPEREGSMRFSLEETGSPLPARHLRHFRSPVFTIDFLKGSDGRMLALNVDLSPKLADMNFEQWLSPDEVAQAIEETLFC</sequence>
<accession>A0AAC9JFU9</accession>
<evidence type="ECO:0000313" key="1">
    <source>
        <dbReference type="EMBL" id="APD92337.1"/>
    </source>
</evidence>
<dbReference type="RefSeq" id="WP_071960951.1">
    <property type="nucleotide sequence ID" value="NZ_CP018025.1"/>
</dbReference>
<name>A0AAC9JFU9_9ALTE</name>
<keyword evidence="1" id="KW-0614">Plasmid</keyword>
<evidence type="ECO:0000313" key="2">
    <source>
        <dbReference type="Proteomes" id="UP000182101"/>
    </source>
</evidence>
<dbReference type="EMBL" id="CP018025">
    <property type="protein sequence ID" value="APD92337.1"/>
    <property type="molecule type" value="Genomic_DNA"/>
</dbReference>
<dbReference type="AlphaFoldDB" id="A0AAC9JFU9"/>
<geneLocation type="plasmid" evidence="2">
    <name>pamcp48-600</name>
</geneLocation>
<gene>
    <name evidence="1" type="ORF">BM524_20760</name>
</gene>
<organism evidence="1 2">
    <name type="scientific">Alteromonas mediterranea</name>
    <dbReference type="NCBI Taxonomy" id="314275"/>
    <lineage>
        <taxon>Bacteria</taxon>
        <taxon>Pseudomonadati</taxon>
        <taxon>Pseudomonadota</taxon>
        <taxon>Gammaproteobacteria</taxon>
        <taxon>Alteromonadales</taxon>
        <taxon>Alteromonadaceae</taxon>
        <taxon>Alteromonas/Salinimonas group</taxon>
        <taxon>Alteromonas</taxon>
    </lineage>
</organism>